<reference evidence="2 3" key="1">
    <citation type="journal article" date="2020" name="Cell">
        <title>Large-Scale Comparative Analyses of Tick Genomes Elucidate Their Genetic Diversity and Vector Capacities.</title>
        <authorList>
            <consortium name="Tick Genome and Microbiome Consortium (TIGMIC)"/>
            <person name="Jia N."/>
            <person name="Wang J."/>
            <person name="Shi W."/>
            <person name="Du L."/>
            <person name="Sun Y."/>
            <person name="Zhan W."/>
            <person name="Jiang J.F."/>
            <person name="Wang Q."/>
            <person name="Zhang B."/>
            <person name="Ji P."/>
            <person name="Bell-Sakyi L."/>
            <person name="Cui X.M."/>
            <person name="Yuan T.T."/>
            <person name="Jiang B.G."/>
            <person name="Yang W.F."/>
            <person name="Lam T.T."/>
            <person name="Chang Q.C."/>
            <person name="Ding S.J."/>
            <person name="Wang X.J."/>
            <person name="Zhu J.G."/>
            <person name="Ruan X.D."/>
            <person name="Zhao L."/>
            <person name="Wei J.T."/>
            <person name="Ye R.Z."/>
            <person name="Que T.C."/>
            <person name="Du C.H."/>
            <person name="Zhou Y.H."/>
            <person name="Cheng J.X."/>
            <person name="Dai P.F."/>
            <person name="Guo W.B."/>
            <person name="Han X.H."/>
            <person name="Huang E.J."/>
            <person name="Li L.F."/>
            <person name="Wei W."/>
            <person name="Gao Y.C."/>
            <person name="Liu J.Z."/>
            <person name="Shao H.Z."/>
            <person name="Wang X."/>
            <person name="Wang C.C."/>
            <person name="Yang T.C."/>
            <person name="Huo Q.B."/>
            <person name="Li W."/>
            <person name="Chen H.Y."/>
            <person name="Chen S.E."/>
            <person name="Zhou L.G."/>
            <person name="Ni X.B."/>
            <person name="Tian J.H."/>
            <person name="Sheng Y."/>
            <person name="Liu T."/>
            <person name="Pan Y.S."/>
            <person name="Xia L.Y."/>
            <person name="Li J."/>
            <person name="Zhao F."/>
            <person name="Cao W.C."/>
        </authorList>
    </citation>
    <scope>NUCLEOTIDE SEQUENCE [LARGE SCALE GENOMIC DNA]</scope>
    <source>
        <strain evidence="2">HaeL-2018</strain>
    </source>
</reference>
<comment type="caution">
    <text evidence="2">The sequence shown here is derived from an EMBL/GenBank/DDBJ whole genome shotgun (WGS) entry which is preliminary data.</text>
</comment>
<dbReference type="AlphaFoldDB" id="A0A9J6GIH2"/>
<dbReference type="Pfam" id="PF21787">
    <property type="entry name" value="TNP-like_RNaseH_N"/>
    <property type="match status" value="1"/>
</dbReference>
<organism evidence="2 3">
    <name type="scientific">Haemaphysalis longicornis</name>
    <name type="common">Bush tick</name>
    <dbReference type="NCBI Taxonomy" id="44386"/>
    <lineage>
        <taxon>Eukaryota</taxon>
        <taxon>Metazoa</taxon>
        <taxon>Ecdysozoa</taxon>
        <taxon>Arthropoda</taxon>
        <taxon>Chelicerata</taxon>
        <taxon>Arachnida</taxon>
        <taxon>Acari</taxon>
        <taxon>Parasitiformes</taxon>
        <taxon>Ixodida</taxon>
        <taxon>Ixodoidea</taxon>
        <taxon>Ixodidae</taxon>
        <taxon>Haemaphysalinae</taxon>
        <taxon>Haemaphysalis</taxon>
    </lineage>
</organism>
<sequence>MMMDEIHIKPYLDYKGGTIVGSSAHSTEPATAAHVFMIQSLLSPNKDVIHILPVSKLSADVFHEHAKHIILSVEKIGLKVIAVITDNNVLNRKMMSFFATSPQSHTPNHNRLTSAYTNYGTGTSCSISPPIDLIMKETRMQADFKRTITLQGLALSDWDNQRPIQVHNLLRPMAPWTLPDVAPNAPSKPVPRGHSMLRRQRLEKLTGPLPRPCKRRCIPLPYSPFLFPKPASGPPYQ</sequence>
<dbReference type="OrthoDB" id="6436418at2759"/>
<dbReference type="InterPro" id="IPR048365">
    <property type="entry name" value="TNP-like_RNaseH_N"/>
</dbReference>
<evidence type="ECO:0000313" key="3">
    <source>
        <dbReference type="Proteomes" id="UP000821853"/>
    </source>
</evidence>
<proteinExistence type="predicted"/>
<evidence type="ECO:0000259" key="1">
    <source>
        <dbReference type="Pfam" id="PF21787"/>
    </source>
</evidence>
<evidence type="ECO:0000313" key="2">
    <source>
        <dbReference type="EMBL" id="KAH9374431.1"/>
    </source>
</evidence>
<name>A0A9J6GIH2_HAELO</name>
<dbReference type="EMBL" id="JABSTR010000006">
    <property type="protein sequence ID" value="KAH9374431.1"/>
    <property type="molecule type" value="Genomic_DNA"/>
</dbReference>
<dbReference type="Proteomes" id="UP000821853">
    <property type="component" value="Chromosome 4"/>
</dbReference>
<keyword evidence="3" id="KW-1185">Reference proteome</keyword>
<accession>A0A9J6GIH2</accession>
<dbReference type="VEuPathDB" id="VectorBase:HLOH_047092"/>
<feature type="domain" description="Transposable element P transposase-like RNase H" evidence="1">
    <location>
        <begin position="1"/>
        <end position="97"/>
    </location>
</feature>
<protein>
    <recommendedName>
        <fullName evidence="1">Transposable element P transposase-like RNase H domain-containing protein</fullName>
    </recommendedName>
</protein>
<gene>
    <name evidence="2" type="ORF">HPB48_015728</name>
</gene>